<evidence type="ECO:0000313" key="2">
    <source>
        <dbReference type="Proteomes" id="UP000286402"/>
    </source>
</evidence>
<name>A0A420FQF8_9SPHI</name>
<reference evidence="1 2" key="1">
    <citation type="submission" date="2016-07" db="EMBL/GenBank/DDBJ databases">
        <title>Genome analysis of Sphingobacterium siyangense T12B17.</title>
        <authorList>
            <person name="Xu D."/>
            <person name="Su Y."/>
            <person name="Zheng S."/>
        </authorList>
    </citation>
    <scope>NUCLEOTIDE SEQUENCE [LARGE SCALE GENOMIC DNA]</scope>
    <source>
        <strain evidence="1 2">T12B17</strain>
    </source>
</reference>
<keyword evidence="2" id="KW-1185">Reference proteome</keyword>
<dbReference type="RefSeq" id="WP_147420929.1">
    <property type="nucleotide sequence ID" value="NZ_CP070350.1"/>
</dbReference>
<organism evidence="1 2">
    <name type="scientific">Sphingobacterium siyangense</name>
    <dbReference type="NCBI Taxonomy" id="459529"/>
    <lineage>
        <taxon>Bacteria</taxon>
        <taxon>Pseudomonadati</taxon>
        <taxon>Bacteroidota</taxon>
        <taxon>Sphingobacteriia</taxon>
        <taxon>Sphingobacteriales</taxon>
        <taxon>Sphingobacteriaceae</taxon>
        <taxon>Sphingobacterium</taxon>
    </lineage>
</organism>
<dbReference type="Proteomes" id="UP000286402">
    <property type="component" value="Unassembled WGS sequence"/>
</dbReference>
<sequence length="166" mass="18788">MRMLALIFMLITMCSCRGNSELGYNEKMAKLFHSCREKIDESYGKLLEGEYDVDKSDYSYHMKLNEARALSSYIKGIKCEASQLKYSKTAESFHIATIGYMTEIVDGYGDLLIKYIDEQKKGGRKSLLREITDEKEKIAALAESCLGHQIAFLNQAGIKVDSQKGK</sequence>
<accession>A0A420FQF8</accession>
<dbReference type="AlphaFoldDB" id="A0A420FQF8"/>
<comment type="caution">
    <text evidence="1">The sequence shown here is derived from an EMBL/GenBank/DDBJ whole genome shotgun (WGS) entry which is preliminary data.</text>
</comment>
<dbReference type="EMBL" id="MCAQ01000023">
    <property type="protein sequence ID" value="RKF35101.1"/>
    <property type="molecule type" value="Genomic_DNA"/>
</dbReference>
<protein>
    <submittedName>
        <fullName evidence="1">Uncharacterized protein</fullName>
    </submittedName>
</protein>
<gene>
    <name evidence="1" type="ORF">BCY89_09155</name>
</gene>
<dbReference type="PROSITE" id="PS51257">
    <property type="entry name" value="PROKAR_LIPOPROTEIN"/>
    <property type="match status" value="1"/>
</dbReference>
<evidence type="ECO:0000313" key="1">
    <source>
        <dbReference type="EMBL" id="RKF35101.1"/>
    </source>
</evidence>
<proteinExistence type="predicted"/>